<evidence type="ECO:0000313" key="3">
    <source>
        <dbReference type="Proteomes" id="UP001396898"/>
    </source>
</evidence>
<feature type="region of interest" description="Disordered" evidence="1">
    <location>
        <begin position="1"/>
        <end position="120"/>
    </location>
</feature>
<sequence length="120" mass="13381">MTEPENMEDDLFADLYDDNEPAAAPAPAKQEQPVEQPPAPAPAQPEPHVEEEPAYDPNQNGYNNDDYQQQAEYEDDDDDDVDFNLGNNPPRDMDTSTPMREEASTPNYHSTRGPSAKEDG</sequence>
<feature type="compositionally biased region" description="Low complexity" evidence="1">
    <location>
        <begin position="21"/>
        <end position="34"/>
    </location>
</feature>
<comment type="caution">
    <text evidence="2">The sequence shown here is derived from an EMBL/GenBank/DDBJ whole genome shotgun (WGS) entry which is preliminary data.</text>
</comment>
<reference evidence="2 3" key="1">
    <citation type="submission" date="2023-01" db="EMBL/GenBank/DDBJ databases">
        <title>Analysis of 21 Apiospora genomes using comparative genomics revels a genus with tremendous synthesis potential of carbohydrate active enzymes and secondary metabolites.</title>
        <authorList>
            <person name="Sorensen T."/>
        </authorList>
    </citation>
    <scope>NUCLEOTIDE SEQUENCE [LARGE SCALE GENOMIC DNA]</scope>
    <source>
        <strain evidence="2 3">CBS 20057</strain>
    </source>
</reference>
<feature type="compositionally biased region" description="Low complexity" evidence="1">
    <location>
        <begin position="55"/>
        <end position="71"/>
    </location>
</feature>
<feature type="compositionally biased region" description="Acidic residues" evidence="1">
    <location>
        <begin position="1"/>
        <end position="20"/>
    </location>
</feature>
<dbReference type="Proteomes" id="UP001396898">
    <property type="component" value="Unassembled WGS sequence"/>
</dbReference>
<protein>
    <submittedName>
        <fullName evidence="2">Uncharacterized protein</fullName>
    </submittedName>
</protein>
<proteinExistence type="predicted"/>
<name>A0ABR1S4G4_9PEZI</name>
<evidence type="ECO:0000256" key="1">
    <source>
        <dbReference type="SAM" id="MobiDB-lite"/>
    </source>
</evidence>
<accession>A0ABR1S4G4</accession>
<gene>
    <name evidence="2" type="ORF">PG991_003747</name>
</gene>
<feature type="compositionally biased region" description="Pro residues" evidence="1">
    <location>
        <begin position="35"/>
        <end position="45"/>
    </location>
</feature>
<feature type="compositionally biased region" description="Basic and acidic residues" evidence="1">
    <location>
        <begin position="91"/>
        <end position="103"/>
    </location>
</feature>
<dbReference type="EMBL" id="JAQQWI010000007">
    <property type="protein sequence ID" value="KAK8026691.1"/>
    <property type="molecule type" value="Genomic_DNA"/>
</dbReference>
<organism evidence="2 3">
    <name type="scientific">Apiospora marii</name>
    <dbReference type="NCBI Taxonomy" id="335849"/>
    <lineage>
        <taxon>Eukaryota</taxon>
        <taxon>Fungi</taxon>
        <taxon>Dikarya</taxon>
        <taxon>Ascomycota</taxon>
        <taxon>Pezizomycotina</taxon>
        <taxon>Sordariomycetes</taxon>
        <taxon>Xylariomycetidae</taxon>
        <taxon>Amphisphaeriales</taxon>
        <taxon>Apiosporaceae</taxon>
        <taxon>Apiospora</taxon>
    </lineage>
</organism>
<evidence type="ECO:0000313" key="2">
    <source>
        <dbReference type="EMBL" id="KAK8026691.1"/>
    </source>
</evidence>
<keyword evidence="3" id="KW-1185">Reference proteome</keyword>
<feature type="compositionally biased region" description="Acidic residues" evidence="1">
    <location>
        <begin position="72"/>
        <end position="82"/>
    </location>
</feature>
<feature type="compositionally biased region" description="Polar residues" evidence="1">
    <location>
        <begin position="104"/>
        <end position="113"/>
    </location>
</feature>